<dbReference type="OrthoDB" id="424974at2759"/>
<gene>
    <name evidence="7" type="ORF">N7456_009064</name>
</gene>
<dbReference type="SMART" id="SM00906">
    <property type="entry name" value="Fungal_trans"/>
    <property type="match status" value="1"/>
</dbReference>
<proteinExistence type="predicted"/>
<dbReference type="Pfam" id="PF04082">
    <property type="entry name" value="Fungal_trans"/>
    <property type="match status" value="1"/>
</dbReference>
<dbReference type="PANTHER" id="PTHR47424">
    <property type="entry name" value="REGULATORY PROTEIN GAL4"/>
    <property type="match status" value="1"/>
</dbReference>
<feature type="region of interest" description="Disordered" evidence="5">
    <location>
        <begin position="1"/>
        <end position="24"/>
    </location>
</feature>
<feature type="domain" description="Xylanolytic transcriptional activator regulatory" evidence="6">
    <location>
        <begin position="242"/>
        <end position="320"/>
    </location>
</feature>
<dbReference type="GO" id="GO:0000978">
    <property type="term" value="F:RNA polymerase II cis-regulatory region sequence-specific DNA binding"/>
    <property type="evidence" value="ECO:0007669"/>
    <property type="project" value="TreeGrafter"/>
</dbReference>
<dbReference type="GO" id="GO:0005634">
    <property type="term" value="C:nucleus"/>
    <property type="evidence" value="ECO:0007669"/>
    <property type="project" value="TreeGrafter"/>
</dbReference>
<dbReference type="EMBL" id="JAPQKH010000006">
    <property type="protein sequence ID" value="KAJ5093203.1"/>
    <property type="molecule type" value="Genomic_DNA"/>
</dbReference>
<dbReference type="GO" id="GO:0006351">
    <property type="term" value="P:DNA-templated transcription"/>
    <property type="evidence" value="ECO:0007669"/>
    <property type="project" value="InterPro"/>
</dbReference>
<dbReference type="PANTHER" id="PTHR47424:SF3">
    <property type="entry name" value="REGULATORY PROTEIN GAL4"/>
    <property type="match status" value="1"/>
</dbReference>
<dbReference type="Proteomes" id="UP001149165">
    <property type="component" value="Unassembled WGS sequence"/>
</dbReference>
<keyword evidence="8" id="KW-1185">Reference proteome</keyword>
<dbReference type="GO" id="GO:0000981">
    <property type="term" value="F:DNA-binding transcription factor activity, RNA polymerase II-specific"/>
    <property type="evidence" value="ECO:0007669"/>
    <property type="project" value="TreeGrafter"/>
</dbReference>
<dbReference type="InterPro" id="IPR051127">
    <property type="entry name" value="Fungal_SecMet_Regulators"/>
</dbReference>
<dbReference type="CDD" id="cd12148">
    <property type="entry name" value="fungal_TF_MHR"/>
    <property type="match status" value="1"/>
</dbReference>
<keyword evidence="3" id="KW-0804">Transcription</keyword>
<name>A0A9W9F3X6_9EURO</name>
<evidence type="ECO:0000256" key="2">
    <source>
        <dbReference type="ARBA" id="ARBA00023125"/>
    </source>
</evidence>
<comment type="caution">
    <text evidence="7">The sequence shown here is derived from an EMBL/GenBank/DDBJ whole genome shotgun (WGS) entry which is preliminary data.</text>
</comment>
<reference evidence="7" key="2">
    <citation type="journal article" date="2023" name="IMA Fungus">
        <title>Comparative genomic study of the Penicillium genus elucidates a diverse pangenome and 15 lateral gene transfer events.</title>
        <authorList>
            <person name="Petersen C."/>
            <person name="Sorensen T."/>
            <person name="Nielsen M.R."/>
            <person name="Sondergaard T.E."/>
            <person name="Sorensen J.L."/>
            <person name="Fitzpatrick D.A."/>
            <person name="Frisvad J.C."/>
            <person name="Nielsen K.L."/>
        </authorList>
    </citation>
    <scope>NUCLEOTIDE SEQUENCE</scope>
    <source>
        <strain evidence="7">IBT 30069</strain>
    </source>
</reference>
<reference evidence="7" key="1">
    <citation type="submission" date="2022-11" db="EMBL/GenBank/DDBJ databases">
        <authorList>
            <person name="Petersen C."/>
        </authorList>
    </citation>
    <scope>NUCLEOTIDE SEQUENCE</scope>
    <source>
        <strain evidence="7">IBT 30069</strain>
    </source>
</reference>
<dbReference type="AlphaFoldDB" id="A0A9W9F3X6"/>
<accession>A0A9W9F3X6</accession>
<dbReference type="InterPro" id="IPR007219">
    <property type="entry name" value="XnlR_reg_dom"/>
</dbReference>
<keyword evidence="4" id="KW-0539">Nucleus</keyword>
<evidence type="ECO:0000313" key="7">
    <source>
        <dbReference type="EMBL" id="KAJ5093203.1"/>
    </source>
</evidence>
<organism evidence="7 8">
    <name type="scientific">Penicillium angulare</name>
    <dbReference type="NCBI Taxonomy" id="116970"/>
    <lineage>
        <taxon>Eukaryota</taxon>
        <taxon>Fungi</taxon>
        <taxon>Dikarya</taxon>
        <taxon>Ascomycota</taxon>
        <taxon>Pezizomycotina</taxon>
        <taxon>Eurotiomycetes</taxon>
        <taxon>Eurotiomycetidae</taxon>
        <taxon>Eurotiales</taxon>
        <taxon>Aspergillaceae</taxon>
        <taxon>Penicillium</taxon>
    </lineage>
</organism>
<protein>
    <recommendedName>
        <fullName evidence="6">Xylanolytic transcriptional activator regulatory domain-containing protein</fullName>
    </recommendedName>
</protein>
<evidence type="ECO:0000256" key="5">
    <source>
        <dbReference type="SAM" id="MobiDB-lite"/>
    </source>
</evidence>
<evidence type="ECO:0000256" key="4">
    <source>
        <dbReference type="ARBA" id="ARBA00023242"/>
    </source>
</evidence>
<keyword evidence="1" id="KW-0805">Transcription regulation</keyword>
<evidence type="ECO:0000259" key="6">
    <source>
        <dbReference type="SMART" id="SM00906"/>
    </source>
</evidence>
<evidence type="ECO:0000256" key="3">
    <source>
        <dbReference type="ARBA" id="ARBA00023163"/>
    </source>
</evidence>
<keyword evidence="2" id="KW-0238">DNA-binding</keyword>
<evidence type="ECO:0000313" key="8">
    <source>
        <dbReference type="Proteomes" id="UP001149165"/>
    </source>
</evidence>
<sequence length="589" mass="66757">MSELTPKLATRGPPEELSVIASPPVSLPDSRHASLVPTAFTPTTMETMDSCFPAEPLEHQSPNHNRSYDAAHGQFASRVAATIEERADFISPNMPSLIPLVDAPLFGNLVLPTGCSTFPIPTEMPARADADQLVDLYWRYVDPAEPILDRHQFSEYYASSYSTSGVSHIQLSIIHSVLALAMQRREFITLDERDTAANTYFRRAWSLFPTESVLWEPGSLEQVQCLMLMNRYLHCTNNQLKTWMTAGLAMRIAQNMCCHYPETSSADGSKNNSHLKRKVWASCVFLDRCVSWSLGKTSAIYLIPSLKSFQLQEMRDVEIFQWGLELHEIGNQIQLAQVETGSTLAARSVARTLGQQEEYHTAAVHLDSCLNKWEMGLPSDFQLQNIKYLENRTRRMERYLLHIRLLHSRIYLYRPILARFYLMKNDRQSNSINAPSLSERLLKEGARMCVEAAQAVASLIVETLDPNQTIGILPWWTRIYCLHIAGVIFLAAMVRSDLFTDSVSQSWQVVLAALRAHVHLSTYVQQCIWTFEALSARILQTGRVELQSEGEQLIDGADYCFDNIFEDIQFDFGEFLFRTEDVVNLDGLG</sequence>
<evidence type="ECO:0000256" key="1">
    <source>
        <dbReference type="ARBA" id="ARBA00023015"/>
    </source>
</evidence>
<dbReference type="GO" id="GO:0000435">
    <property type="term" value="P:positive regulation of transcription from RNA polymerase II promoter by galactose"/>
    <property type="evidence" value="ECO:0007669"/>
    <property type="project" value="TreeGrafter"/>
</dbReference>
<dbReference type="GO" id="GO:0008270">
    <property type="term" value="F:zinc ion binding"/>
    <property type="evidence" value="ECO:0007669"/>
    <property type="project" value="InterPro"/>
</dbReference>